<organism evidence="1 2">
    <name type="scientific">Alligator mississippiensis</name>
    <name type="common">American alligator</name>
    <dbReference type="NCBI Taxonomy" id="8496"/>
    <lineage>
        <taxon>Eukaryota</taxon>
        <taxon>Metazoa</taxon>
        <taxon>Chordata</taxon>
        <taxon>Craniata</taxon>
        <taxon>Vertebrata</taxon>
        <taxon>Euteleostomi</taxon>
        <taxon>Archelosauria</taxon>
        <taxon>Archosauria</taxon>
        <taxon>Crocodylia</taxon>
        <taxon>Alligatoridae</taxon>
        <taxon>Alligatorinae</taxon>
        <taxon>Alligator</taxon>
    </lineage>
</organism>
<evidence type="ECO:0000313" key="1">
    <source>
        <dbReference type="EMBL" id="KYO20355.1"/>
    </source>
</evidence>
<reference evidence="1 2" key="1">
    <citation type="journal article" date="2012" name="Genome Biol.">
        <title>Sequencing three crocodilian genomes to illuminate the evolution of archosaurs and amniotes.</title>
        <authorList>
            <person name="St John J.A."/>
            <person name="Braun E.L."/>
            <person name="Isberg S.R."/>
            <person name="Miles L.G."/>
            <person name="Chong A.Y."/>
            <person name="Gongora J."/>
            <person name="Dalzell P."/>
            <person name="Moran C."/>
            <person name="Bed'hom B."/>
            <person name="Abzhanov A."/>
            <person name="Burgess S.C."/>
            <person name="Cooksey A.M."/>
            <person name="Castoe T.A."/>
            <person name="Crawford N.G."/>
            <person name="Densmore L.D."/>
            <person name="Drew J.C."/>
            <person name="Edwards S.V."/>
            <person name="Faircloth B.C."/>
            <person name="Fujita M.K."/>
            <person name="Greenwold M.J."/>
            <person name="Hoffmann F.G."/>
            <person name="Howard J.M."/>
            <person name="Iguchi T."/>
            <person name="Janes D.E."/>
            <person name="Khan S.Y."/>
            <person name="Kohno S."/>
            <person name="de Koning A.J."/>
            <person name="Lance S.L."/>
            <person name="McCarthy F.M."/>
            <person name="McCormack J.E."/>
            <person name="Merchant M.E."/>
            <person name="Peterson D.G."/>
            <person name="Pollock D.D."/>
            <person name="Pourmand N."/>
            <person name="Raney B.J."/>
            <person name="Roessler K.A."/>
            <person name="Sanford J.R."/>
            <person name="Sawyer R.H."/>
            <person name="Schmidt C.J."/>
            <person name="Triplett E.W."/>
            <person name="Tuberville T.D."/>
            <person name="Venegas-Anaya M."/>
            <person name="Howard J.T."/>
            <person name="Jarvis E.D."/>
            <person name="Guillette L.J.Jr."/>
            <person name="Glenn T.C."/>
            <person name="Green R.E."/>
            <person name="Ray D.A."/>
        </authorList>
    </citation>
    <scope>NUCLEOTIDE SEQUENCE [LARGE SCALE GENOMIC DNA]</scope>
    <source>
        <strain evidence="1">KSC_2009_1</strain>
    </source>
</reference>
<proteinExistence type="predicted"/>
<evidence type="ECO:0000313" key="2">
    <source>
        <dbReference type="Proteomes" id="UP000050525"/>
    </source>
</evidence>
<comment type="caution">
    <text evidence="1">The sequence shown here is derived from an EMBL/GenBank/DDBJ whole genome shotgun (WGS) entry which is preliminary data.</text>
</comment>
<name>A0A151M774_ALLMI</name>
<keyword evidence="2" id="KW-1185">Reference proteome</keyword>
<accession>A0A151M774</accession>
<gene>
    <name evidence="1" type="ORF">Y1Q_0010876</name>
</gene>
<protein>
    <submittedName>
        <fullName evidence="1">Uncharacterized protein</fullName>
    </submittedName>
</protein>
<sequence>MWFLAPAPGPQEPVQPRGLWGWDVRKTRLSRTLGGFGPRAGTRQPFLADARSIQAVLLPSRTGRQHITYSTRLITLAFRPEINDLLRVFQVKSGNEDFNPISY</sequence>
<dbReference type="EMBL" id="AKHW03006437">
    <property type="protein sequence ID" value="KYO20355.1"/>
    <property type="molecule type" value="Genomic_DNA"/>
</dbReference>
<dbReference type="Proteomes" id="UP000050525">
    <property type="component" value="Unassembled WGS sequence"/>
</dbReference>
<dbReference type="AlphaFoldDB" id="A0A151M774"/>